<proteinExistence type="predicted"/>
<organism evidence="1 2">
    <name type="scientific">Linum trigynum</name>
    <dbReference type="NCBI Taxonomy" id="586398"/>
    <lineage>
        <taxon>Eukaryota</taxon>
        <taxon>Viridiplantae</taxon>
        <taxon>Streptophyta</taxon>
        <taxon>Embryophyta</taxon>
        <taxon>Tracheophyta</taxon>
        <taxon>Spermatophyta</taxon>
        <taxon>Magnoliopsida</taxon>
        <taxon>eudicotyledons</taxon>
        <taxon>Gunneridae</taxon>
        <taxon>Pentapetalae</taxon>
        <taxon>rosids</taxon>
        <taxon>fabids</taxon>
        <taxon>Malpighiales</taxon>
        <taxon>Linaceae</taxon>
        <taxon>Linum</taxon>
    </lineage>
</organism>
<gene>
    <name evidence="1" type="ORF">LTRI10_LOCUS25302</name>
</gene>
<keyword evidence="2" id="KW-1185">Reference proteome</keyword>
<dbReference type="EMBL" id="OZ034817">
    <property type="protein sequence ID" value="CAL1384068.1"/>
    <property type="molecule type" value="Genomic_DNA"/>
</dbReference>
<sequence>MMSSSEKSVYHFSLMIKVVAMALVALLLTASPASSAAAATTRSLFLAPADIPLPVPPPVRPVEDQRVCEDDYGVYDPAPVNKGCSHAPVPHGRRV</sequence>
<accession>A0AAV2EEQ4</accession>
<reference evidence="1 2" key="1">
    <citation type="submission" date="2024-04" db="EMBL/GenBank/DDBJ databases">
        <authorList>
            <person name="Fracassetti M."/>
        </authorList>
    </citation>
    <scope>NUCLEOTIDE SEQUENCE [LARGE SCALE GENOMIC DNA]</scope>
</reference>
<protein>
    <submittedName>
        <fullName evidence="1">Uncharacterized protein</fullName>
    </submittedName>
</protein>
<dbReference type="AlphaFoldDB" id="A0AAV2EEQ4"/>
<evidence type="ECO:0000313" key="2">
    <source>
        <dbReference type="Proteomes" id="UP001497516"/>
    </source>
</evidence>
<dbReference type="Proteomes" id="UP001497516">
    <property type="component" value="Chromosome 4"/>
</dbReference>
<name>A0AAV2EEQ4_9ROSI</name>
<evidence type="ECO:0000313" key="1">
    <source>
        <dbReference type="EMBL" id="CAL1384068.1"/>
    </source>
</evidence>